<evidence type="ECO:0000313" key="2">
    <source>
        <dbReference type="Proteomes" id="UP000242188"/>
    </source>
</evidence>
<accession>A0A210QU80</accession>
<sequence length="139" mass="15809">MEPVPTWDQLITGQLLRHNVVSGVLLLTRHGQPAYTYGELDIDPTVKESQNFVKAFQQTQSHQTSKNDTFTIQFKNRQQVNFTVYKRSHCSIYATSYGNRDSLIICNLPHGVMLCTSHLPTQAGQVITLVEHFCDMLRA</sequence>
<proteinExistence type="predicted"/>
<dbReference type="Gene3D" id="3.30.450.30">
    <property type="entry name" value="Dynein light chain 2a, cytoplasmic"/>
    <property type="match status" value="1"/>
</dbReference>
<comment type="caution">
    <text evidence="1">The sequence shown here is derived from an EMBL/GenBank/DDBJ whole genome shotgun (WGS) entry which is preliminary data.</text>
</comment>
<dbReference type="EMBL" id="NEDP02001832">
    <property type="protein sequence ID" value="OWF52308.1"/>
    <property type="molecule type" value="Genomic_DNA"/>
</dbReference>
<dbReference type="OrthoDB" id="5946457at2759"/>
<organism evidence="1 2">
    <name type="scientific">Mizuhopecten yessoensis</name>
    <name type="common">Japanese scallop</name>
    <name type="synonym">Patinopecten yessoensis</name>
    <dbReference type="NCBI Taxonomy" id="6573"/>
    <lineage>
        <taxon>Eukaryota</taxon>
        <taxon>Metazoa</taxon>
        <taxon>Spiralia</taxon>
        <taxon>Lophotrochozoa</taxon>
        <taxon>Mollusca</taxon>
        <taxon>Bivalvia</taxon>
        <taxon>Autobranchia</taxon>
        <taxon>Pteriomorphia</taxon>
        <taxon>Pectinida</taxon>
        <taxon>Pectinoidea</taxon>
        <taxon>Pectinidae</taxon>
        <taxon>Mizuhopecten</taxon>
    </lineage>
</organism>
<dbReference type="InterPro" id="IPR048278">
    <property type="entry name" value="PFN"/>
</dbReference>
<dbReference type="SUPFAM" id="SSF55770">
    <property type="entry name" value="Profilin (actin-binding protein)"/>
    <property type="match status" value="1"/>
</dbReference>
<keyword evidence="2" id="KW-1185">Reference proteome</keyword>
<protein>
    <recommendedName>
        <fullName evidence="3">Profilin</fullName>
    </recommendedName>
</protein>
<dbReference type="GO" id="GO:0003779">
    <property type="term" value="F:actin binding"/>
    <property type="evidence" value="ECO:0007669"/>
    <property type="project" value="InterPro"/>
</dbReference>
<reference evidence="1 2" key="1">
    <citation type="journal article" date="2017" name="Nat. Ecol. Evol.">
        <title>Scallop genome provides insights into evolution of bilaterian karyotype and development.</title>
        <authorList>
            <person name="Wang S."/>
            <person name="Zhang J."/>
            <person name="Jiao W."/>
            <person name="Li J."/>
            <person name="Xun X."/>
            <person name="Sun Y."/>
            <person name="Guo X."/>
            <person name="Huan P."/>
            <person name="Dong B."/>
            <person name="Zhang L."/>
            <person name="Hu X."/>
            <person name="Sun X."/>
            <person name="Wang J."/>
            <person name="Zhao C."/>
            <person name="Wang Y."/>
            <person name="Wang D."/>
            <person name="Huang X."/>
            <person name="Wang R."/>
            <person name="Lv J."/>
            <person name="Li Y."/>
            <person name="Zhang Z."/>
            <person name="Liu B."/>
            <person name="Lu W."/>
            <person name="Hui Y."/>
            <person name="Liang J."/>
            <person name="Zhou Z."/>
            <person name="Hou R."/>
            <person name="Li X."/>
            <person name="Liu Y."/>
            <person name="Li H."/>
            <person name="Ning X."/>
            <person name="Lin Y."/>
            <person name="Zhao L."/>
            <person name="Xing Q."/>
            <person name="Dou J."/>
            <person name="Li Y."/>
            <person name="Mao J."/>
            <person name="Guo H."/>
            <person name="Dou H."/>
            <person name="Li T."/>
            <person name="Mu C."/>
            <person name="Jiang W."/>
            <person name="Fu Q."/>
            <person name="Fu X."/>
            <person name="Miao Y."/>
            <person name="Liu J."/>
            <person name="Yu Q."/>
            <person name="Li R."/>
            <person name="Liao H."/>
            <person name="Li X."/>
            <person name="Kong Y."/>
            <person name="Jiang Z."/>
            <person name="Chourrout D."/>
            <person name="Li R."/>
            <person name="Bao Z."/>
        </authorList>
    </citation>
    <scope>NUCLEOTIDE SEQUENCE [LARGE SCALE GENOMIC DNA]</scope>
    <source>
        <strain evidence="1 2">PY_sf001</strain>
    </source>
</reference>
<dbReference type="Pfam" id="PF00235">
    <property type="entry name" value="Profilin"/>
    <property type="match status" value="1"/>
</dbReference>
<dbReference type="InterPro" id="IPR036140">
    <property type="entry name" value="PFN_sf"/>
</dbReference>
<dbReference type="Proteomes" id="UP000242188">
    <property type="component" value="Unassembled WGS sequence"/>
</dbReference>
<gene>
    <name evidence="1" type="ORF">KP79_PYT09359</name>
</gene>
<name>A0A210QU80_MIZYE</name>
<dbReference type="AlphaFoldDB" id="A0A210QU80"/>
<evidence type="ECO:0000313" key="1">
    <source>
        <dbReference type="EMBL" id="OWF52308.1"/>
    </source>
</evidence>
<evidence type="ECO:0008006" key="3">
    <source>
        <dbReference type="Google" id="ProtNLM"/>
    </source>
</evidence>